<dbReference type="InParanoid" id="A0A4W3HDP4"/>
<dbReference type="GeneTree" id="ENSGT00970000197613"/>
<dbReference type="KEGG" id="cmk:103183737"/>
<dbReference type="SMART" id="SM00199">
    <property type="entry name" value="SCY"/>
    <property type="match status" value="1"/>
</dbReference>
<dbReference type="GeneID" id="103183737"/>
<organism evidence="4 5">
    <name type="scientific">Callorhinchus milii</name>
    <name type="common">Ghost shark</name>
    <dbReference type="NCBI Taxonomy" id="7868"/>
    <lineage>
        <taxon>Eukaryota</taxon>
        <taxon>Metazoa</taxon>
        <taxon>Chordata</taxon>
        <taxon>Craniata</taxon>
        <taxon>Vertebrata</taxon>
        <taxon>Chondrichthyes</taxon>
        <taxon>Holocephali</taxon>
        <taxon>Chimaeriformes</taxon>
        <taxon>Callorhinchidae</taxon>
        <taxon>Callorhinchus</taxon>
    </lineage>
</organism>
<reference evidence="5" key="1">
    <citation type="journal article" date="2006" name="Science">
        <title>Ancient noncoding elements conserved in the human genome.</title>
        <authorList>
            <person name="Venkatesh B."/>
            <person name="Kirkness E.F."/>
            <person name="Loh Y.H."/>
            <person name="Halpern A.L."/>
            <person name="Lee A.P."/>
            <person name="Johnson J."/>
            <person name="Dandona N."/>
            <person name="Viswanathan L.D."/>
            <person name="Tay A."/>
            <person name="Venter J.C."/>
            <person name="Strausberg R.L."/>
            <person name="Brenner S."/>
        </authorList>
    </citation>
    <scope>NUCLEOTIDE SEQUENCE [LARGE SCALE GENOMIC DNA]</scope>
</reference>
<protein>
    <submittedName>
        <fullName evidence="4">C-X-C motif chemokine 9-like</fullName>
    </submittedName>
</protein>
<reference evidence="4" key="5">
    <citation type="submission" date="2025-09" db="UniProtKB">
        <authorList>
            <consortium name="Ensembl"/>
        </authorList>
    </citation>
    <scope>IDENTIFICATION</scope>
</reference>
<dbReference type="OrthoDB" id="9948647at2759"/>
<dbReference type="Pfam" id="PF00048">
    <property type="entry name" value="IL8"/>
    <property type="match status" value="1"/>
</dbReference>
<evidence type="ECO:0000313" key="5">
    <source>
        <dbReference type="Proteomes" id="UP000314986"/>
    </source>
</evidence>
<dbReference type="Gene3D" id="2.40.50.40">
    <property type="match status" value="1"/>
</dbReference>
<dbReference type="GO" id="GO:0008009">
    <property type="term" value="F:chemokine activity"/>
    <property type="evidence" value="ECO:0007669"/>
    <property type="project" value="InterPro"/>
</dbReference>
<evidence type="ECO:0000259" key="3">
    <source>
        <dbReference type="SMART" id="SM00199"/>
    </source>
</evidence>
<dbReference type="STRING" id="7868.ENSCMIP00000015053"/>
<dbReference type="PRINTS" id="PR00436">
    <property type="entry name" value="INTERLEUKIN8"/>
</dbReference>
<reference evidence="5" key="2">
    <citation type="journal article" date="2007" name="PLoS Biol.">
        <title>Survey sequencing and comparative analysis of the elephant shark (Callorhinchus milii) genome.</title>
        <authorList>
            <person name="Venkatesh B."/>
            <person name="Kirkness E.F."/>
            <person name="Loh Y.H."/>
            <person name="Halpern A.L."/>
            <person name="Lee A.P."/>
            <person name="Johnson J."/>
            <person name="Dandona N."/>
            <person name="Viswanathan L.D."/>
            <person name="Tay A."/>
            <person name="Venter J.C."/>
            <person name="Strausberg R.L."/>
            <person name="Brenner S."/>
        </authorList>
    </citation>
    <scope>NUCLEOTIDE SEQUENCE [LARGE SCALE GENOMIC DNA]</scope>
</reference>
<evidence type="ECO:0000256" key="1">
    <source>
        <dbReference type="ARBA" id="ARBA00022514"/>
    </source>
</evidence>
<dbReference type="InterPro" id="IPR001089">
    <property type="entry name" value="Chemokine_CXC"/>
</dbReference>
<dbReference type="PANTHER" id="PTHR12015">
    <property type="entry name" value="SMALL INDUCIBLE CYTOKINE A"/>
    <property type="match status" value="1"/>
</dbReference>
<dbReference type="PRINTS" id="PR00437">
    <property type="entry name" value="SMALLCYTKCXC"/>
</dbReference>
<gene>
    <name evidence="4" type="primary">LOC103183737</name>
</gene>
<name>A0A4W3HDP4_CALMI</name>
<reference evidence="4" key="4">
    <citation type="submission" date="2025-08" db="UniProtKB">
        <authorList>
            <consortium name="Ensembl"/>
        </authorList>
    </citation>
    <scope>IDENTIFICATION</scope>
</reference>
<keyword evidence="1" id="KW-0202">Cytokine</keyword>
<dbReference type="SUPFAM" id="SSF54117">
    <property type="entry name" value="Interleukin 8-like chemokines"/>
    <property type="match status" value="1"/>
</dbReference>
<proteinExistence type="predicted"/>
<accession>A0A4W3HDP4</accession>
<evidence type="ECO:0000313" key="4">
    <source>
        <dbReference type="Ensembl" id="ENSCMIP00000015053.1"/>
    </source>
</evidence>
<dbReference type="InterPro" id="IPR001811">
    <property type="entry name" value="Chemokine_IL8-like_dom"/>
</dbReference>
<feature type="chain" id="PRO_5021366266" evidence="2">
    <location>
        <begin position="23"/>
        <end position="97"/>
    </location>
</feature>
<keyword evidence="2" id="KW-0732">Signal</keyword>
<dbReference type="RefSeq" id="XP_007899574.1">
    <property type="nucleotide sequence ID" value="XM_007901383.2"/>
</dbReference>
<feature type="domain" description="Chemokine interleukin-8-like" evidence="3">
    <location>
        <begin position="29"/>
        <end position="90"/>
    </location>
</feature>
<dbReference type="Ensembl" id="ENSCMIT00000015369.1">
    <property type="protein sequence ID" value="ENSCMIP00000015053.1"/>
    <property type="gene ID" value="ENSCMIG00000007392.1"/>
</dbReference>
<dbReference type="GO" id="GO:0005615">
    <property type="term" value="C:extracellular space"/>
    <property type="evidence" value="ECO:0007669"/>
    <property type="project" value="UniProtKB-KW"/>
</dbReference>
<feature type="signal peptide" evidence="2">
    <location>
        <begin position="1"/>
        <end position="22"/>
    </location>
</feature>
<dbReference type="Proteomes" id="UP000314986">
    <property type="component" value="Unassembled WGS sequence"/>
</dbReference>
<reference evidence="5" key="3">
    <citation type="journal article" date="2014" name="Nature">
        <title>Elephant shark genome provides unique insights into gnathostome evolution.</title>
        <authorList>
            <consortium name="International Elephant Shark Genome Sequencing Consortium"/>
            <person name="Venkatesh B."/>
            <person name="Lee A.P."/>
            <person name="Ravi V."/>
            <person name="Maurya A.K."/>
            <person name="Lian M.M."/>
            <person name="Swann J.B."/>
            <person name="Ohta Y."/>
            <person name="Flajnik M.F."/>
            <person name="Sutoh Y."/>
            <person name="Kasahara M."/>
            <person name="Hoon S."/>
            <person name="Gangu V."/>
            <person name="Roy S.W."/>
            <person name="Irimia M."/>
            <person name="Korzh V."/>
            <person name="Kondrychyn I."/>
            <person name="Lim Z.W."/>
            <person name="Tay B.H."/>
            <person name="Tohari S."/>
            <person name="Kong K.W."/>
            <person name="Ho S."/>
            <person name="Lorente-Galdos B."/>
            <person name="Quilez J."/>
            <person name="Marques-Bonet T."/>
            <person name="Raney B.J."/>
            <person name="Ingham P.W."/>
            <person name="Tay A."/>
            <person name="Hillier L.W."/>
            <person name="Minx P."/>
            <person name="Boehm T."/>
            <person name="Wilson R.K."/>
            <person name="Brenner S."/>
            <person name="Warren W.C."/>
        </authorList>
    </citation>
    <scope>NUCLEOTIDE SEQUENCE [LARGE SCALE GENOMIC DNA]</scope>
</reference>
<dbReference type="OMA" id="MRISNIK"/>
<dbReference type="GO" id="GO:0006955">
    <property type="term" value="P:immune response"/>
    <property type="evidence" value="ECO:0007669"/>
    <property type="project" value="InterPro"/>
</dbReference>
<dbReference type="InterPro" id="IPR039809">
    <property type="entry name" value="Chemokine_b/g/d"/>
</dbReference>
<sequence length="97" mass="10968">MASKVAIIVLLGIALCLISTDAVVRLPRQRRCRCFNLANNLSPDMRIKNVKIFFKQGLCSKVEIVVNLNSGRRMCLNPDSKMGKKMINFMKTKPRSN</sequence>
<dbReference type="AlphaFoldDB" id="A0A4W3HDP4"/>
<dbReference type="InterPro" id="IPR036048">
    <property type="entry name" value="Interleukin_8-like_sf"/>
</dbReference>
<evidence type="ECO:0000256" key="2">
    <source>
        <dbReference type="SAM" id="SignalP"/>
    </source>
</evidence>
<keyword evidence="5" id="KW-1185">Reference proteome</keyword>